<protein>
    <submittedName>
        <fullName evidence="4">Uncharacterized protein</fullName>
    </submittedName>
</protein>
<dbReference type="InterPro" id="IPR007572">
    <property type="entry name" value="Uncharacterised_Ycf20"/>
</dbReference>
<comment type="similarity">
    <text evidence="1">Belongs to the ycf20 family.</text>
</comment>
<evidence type="ECO:0000256" key="1">
    <source>
        <dbReference type="ARBA" id="ARBA00009846"/>
    </source>
</evidence>
<proteinExistence type="inferred from homology"/>
<feature type="transmembrane region" description="Helical" evidence="3">
    <location>
        <begin position="56"/>
        <end position="80"/>
    </location>
</feature>
<accession>A0A830HNY0</accession>
<name>A0A830HNY0_9CHLO</name>
<keyword evidence="3" id="KW-0812">Transmembrane</keyword>
<dbReference type="OrthoDB" id="5493at2759"/>
<comment type="caution">
    <text evidence="4">The sequence shown here is derived from an EMBL/GenBank/DDBJ whole genome shotgun (WGS) entry which is preliminary data.</text>
</comment>
<keyword evidence="3" id="KW-1133">Transmembrane helix</keyword>
<dbReference type="EMBL" id="BNJQ01000017">
    <property type="protein sequence ID" value="GHP07500.1"/>
    <property type="molecule type" value="Genomic_DNA"/>
</dbReference>
<evidence type="ECO:0000256" key="3">
    <source>
        <dbReference type="SAM" id="Phobius"/>
    </source>
</evidence>
<sequence length="137" mass="14485">MALFSGGGGGGGGGNNPGPVDVDAWANPSLPRLAQVAVSAPQRVRRYFEEKPSRKLVWTGIALFFGFYGAGACTLAFGALAINDNVAGVVLVLFHELVSRAWWSRPKKDRGLGLRFAQAFKCGMVLALIADSFKLGS</sequence>
<gene>
    <name evidence="4" type="ORF">PPROV_000624200</name>
</gene>
<evidence type="ECO:0000256" key="2">
    <source>
        <dbReference type="SAM" id="MobiDB-lite"/>
    </source>
</evidence>
<organism evidence="4 5">
    <name type="scientific">Pycnococcus provasolii</name>
    <dbReference type="NCBI Taxonomy" id="41880"/>
    <lineage>
        <taxon>Eukaryota</taxon>
        <taxon>Viridiplantae</taxon>
        <taxon>Chlorophyta</taxon>
        <taxon>Pseudoscourfieldiophyceae</taxon>
        <taxon>Pseudoscourfieldiales</taxon>
        <taxon>Pycnococcaceae</taxon>
        <taxon>Pycnococcus</taxon>
    </lineage>
</organism>
<feature type="compositionally biased region" description="Gly residues" evidence="2">
    <location>
        <begin position="1"/>
        <end position="16"/>
    </location>
</feature>
<reference evidence="4" key="1">
    <citation type="submission" date="2020-10" db="EMBL/GenBank/DDBJ databases">
        <title>Unveiling of a novel bifunctional photoreceptor, Dualchrome1, isolated from a cosmopolitan green alga.</title>
        <authorList>
            <person name="Suzuki S."/>
            <person name="Kawachi M."/>
        </authorList>
    </citation>
    <scope>NUCLEOTIDE SEQUENCE</scope>
    <source>
        <strain evidence="4">NIES 2893</strain>
    </source>
</reference>
<evidence type="ECO:0000313" key="5">
    <source>
        <dbReference type="Proteomes" id="UP000660262"/>
    </source>
</evidence>
<keyword evidence="3" id="KW-0472">Membrane</keyword>
<feature type="region of interest" description="Disordered" evidence="2">
    <location>
        <begin position="1"/>
        <end position="21"/>
    </location>
</feature>
<dbReference type="AlphaFoldDB" id="A0A830HNY0"/>
<dbReference type="Pfam" id="PF04483">
    <property type="entry name" value="DUF565"/>
    <property type="match status" value="1"/>
</dbReference>
<evidence type="ECO:0000313" key="4">
    <source>
        <dbReference type="EMBL" id="GHP07500.1"/>
    </source>
</evidence>
<dbReference type="Proteomes" id="UP000660262">
    <property type="component" value="Unassembled WGS sequence"/>
</dbReference>
<keyword evidence="5" id="KW-1185">Reference proteome</keyword>